<evidence type="ECO:0000313" key="5">
    <source>
        <dbReference type="Proteomes" id="UP000233551"/>
    </source>
</evidence>
<reference evidence="2" key="2">
    <citation type="submission" date="2017-06" db="EMBL/GenBank/DDBJ databases">
        <title>The pomegranate genome and the genomics of punicalagin biosynthesis.</title>
        <authorList>
            <person name="Xu C."/>
        </authorList>
    </citation>
    <scope>NUCLEOTIDE SEQUENCE [LARGE SCALE GENOMIC DNA]</scope>
    <source>
        <tissue evidence="2">Fresh leaf</tissue>
    </source>
</reference>
<proteinExistence type="predicted"/>
<accession>A0A218X884</accession>
<dbReference type="Proteomes" id="UP000197138">
    <property type="component" value="Unassembled WGS sequence"/>
</dbReference>
<keyword evidence="1" id="KW-0732">Signal</keyword>
<reference evidence="3 5" key="3">
    <citation type="submission" date="2017-11" db="EMBL/GenBank/DDBJ databases">
        <title>De-novo sequencing of pomegranate (Punica granatum L.) genome.</title>
        <authorList>
            <person name="Akparov Z."/>
            <person name="Amiraslanov A."/>
            <person name="Hajiyeva S."/>
            <person name="Abbasov M."/>
            <person name="Kaur K."/>
            <person name="Hamwieh A."/>
            <person name="Solovyev V."/>
            <person name="Salamov A."/>
            <person name="Braich B."/>
            <person name="Kosarev P."/>
            <person name="Mahmoud A."/>
            <person name="Hajiyev E."/>
            <person name="Babayeva S."/>
            <person name="Izzatullayeva V."/>
            <person name="Mammadov A."/>
            <person name="Mammadov A."/>
            <person name="Sharifova S."/>
            <person name="Ojaghi J."/>
            <person name="Eynullazada K."/>
            <person name="Bayramov B."/>
            <person name="Abdulazimova A."/>
            <person name="Shahmuradov I."/>
        </authorList>
    </citation>
    <scope>NUCLEOTIDE SEQUENCE [LARGE SCALE GENOMIC DNA]</scope>
    <source>
        <strain evidence="3">AG2017</strain>
        <strain evidence="5">cv. AG2017</strain>
        <tissue evidence="3">Leaf</tissue>
    </source>
</reference>
<evidence type="ECO:0000313" key="4">
    <source>
        <dbReference type="Proteomes" id="UP000197138"/>
    </source>
</evidence>
<reference evidence="4" key="1">
    <citation type="journal article" date="2017" name="Plant J.">
        <title>The pomegranate (Punica granatum L.) genome and the genomics of punicalagin biosynthesis.</title>
        <authorList>
            <person name="Qin G."/>
            <person name="Xu C."/>
            <person name="Ming R."/>
            <person name="Tang H."/>
            <person name="Guyot R."/>
            <person name="Kramer E.M."/>
            <person name="Hu Y."/>
            <person name="Yi X."/>
            <person name="Qi Y."/>
            <person name="Xu X."/>
            <person name="Gao Z."/>
            <person name="Pan H."/>
            <person name="Jian J."/>
            <person name="Tian Y."/>
            <person name="Yue Z."/>
            <person name="Xu Y."/>
        </authorList>
    </citation>
    <scope>NUCLEOTIDE SEQUENCE [LARGE SCALE GENOMIC DNA]</scope>
    <source>
        <strain evidence="4">cv. Dabenzi</strain>
    </source>
</reference>
<keyword evidence="5" id="KW-1185">Reference proteome</keyword>
<comment type="caution">
    <text evidence="2">The sequence shown here is derived from an EMBL/GenBank/DDBJ whole genome shotgun (WGS) entry which is preliminary data.</text>
</comment>
<dbReference type="EMBL" id="MTKT01002214">
    <property type="protein sequence ID" value="OWM80920.1"/>
    <property type="molecule type" value="Genomic_DNA"/>
</dbReference>
<organism evidence="2 4">
    <name type="scientific">Punica granatum</name>
    <name type="common">Pomegranate</name>
    <dbReference type="NCBI Taxonomy" id="22663"/>
    <lineage>
        <taxon>Eukaryota</taxon>
        <taxon>Viridiplantae</taxon>
        <taxon>Streptophyta</taxon>
        <taxon>Embryophyta</taxon>
        <taxon>Tracheophyta</taxon>
        <taxon>Spermatophyta</taxon>
        <taxon>Magnoliopsida</taxon>
        <taxon>eudicotyledons</taxon>
        <taxon>Gunneridae</taxon>
        <taxon>Pentapetalae</taxon>
        <taxon>rosids</taxon>
        <taxon>malvids</taxon>
        <taxon>Myrtales</taxon>
        <taxon>Lythraceae</taxon>
        <taxon>Punica</taxon>
    </lineage>
</organism>
<feature type="signal peptide" evidence="1">
    <location>
        <begin position="1"/>
        <end position="26"/>
    </location>
</feature>
<evidence type="ECO:0000256" key="1">
    <source>
        <dbReference type="SAM" id="SignalP"/>
    </source>
</evidence>
<dbReference type="EMBL" id="PGOL01002702">
    <property type="protein sequence ID" value="PKI45661.1"/>
    <property type="molecule type" value="Genomic_DNA"/>
</dbReference>
<evidence type="ECO:0000313" key="2">
    <source>
        <dbReference type="EMBL" id="OWM80920.1"/>
    </source>
</evidence>
<sequence length="105" mass="11492">MATKGAIAVSLVFAMVLMAFLATCEAAETRSCVGKCEDVCQTHTAIHKCKAACMRGCASDSYNGGRAAFEQVLNDDGEHAAGYWKRFIEFMDKFPYTDDDHNNPN</sequence>
<protein>
    <submittedName>
        <fullName evidence="2">Uncharacterized protein</fullName>
    </submittedName>
</protein>
<feature type="chain" id="PRO_5014071922" evidence="1">
    <location>
        <begin position="27"/>
        <end position="105"/>
    </location>
</feature>
<name>A0A218X884_PUNGR</name>
<evidence type="ECO:0000313" key="3">
    <source>
        <dbReference type="EMBL" id="PKI45661.1"/>
    </source>
</evidence>
<dbReference type="Proteomes" id="UP000233551">
    <property type="component" value="Unassembled WGS sequence"/>
</dbReference>
<gene>
    <name evidence="2" type="ORF">CDL15_Pgr006951</name>
    <name evidence="3" type="ORF">CRG98_033977</name>
</gene>
<dbReference type="AlphaFoldDB" id="A0A218X884"/>